<keyword evidence="5" id="KW-1185">Reference proteome</keyword>
<evidence type="ECO:0000313" key="5">
    <source>
        <dbReference type="Proteomes" id="UP000008141"/>
    </source>
</evidence>
<dbReference type="SUPFAM" id="SSF81383">
    <property type="entry name" value="F-box domain"/>
    <property type="match status" value="1"/>
</dbReference>
<evidence type="ECO:0000256" key="2">
    <source>
        <dbReference type="SAM" id="MobiDB-lite"/>
    </source>
</evidence>
<feature type="compositionally biased region" description="Low complexity" evidence="2">
    <location>
        <begin position="130"/>
        <end position="157"/>
    </location>
</feature>
<reference evidence="4 5" key="1">
    <citation type="journal article" date="2010" name="Plant Cell">
        <title>The Chlorella variabilis NC64A genome reveals adaptation to photosymbiosis, coevolution with viruses, and cryptic sex.</title>
        <authorList>
            <person name="Blanc G."/>
            <person name="Duncan G."/>
            <person name="Agarkova I."/>
            <person name="Borodovsky M."/>
            <person name="Gurnon J."/>
            <person name="Kuo A."/>
            <person name="Lindquist E."/>
            <person name="Lucas S."/>
            <person name="Pangilinan J."/>
            <person name="Polle J."/>
            <person name="Salamov A."/>
            <person name="Terry A."/>
            <person name="Yamada T."/>
            <person name="Dunigan D.D."/>
            <person name="Grigoriev I.V."/>
            <person name="Claverie J.M."/>
            <person name="Van Etten J.L."/>
        </authorList>
    </citation>
    <scope>NUCLEOTIDE SEQUENCE [LARGE SCALE GENOMIC DNA]</scope>
    <source>
        <strain evidence="4 5">NC64A</strain>
    </source>
</reference>
<dbReference type="GO" id="GO:0005930">
    <property type="term" value="C:axoneme"/>
    <property type="evidence" value="ECO:0007669"/>
    <property type="project" value="UniProtKB-SubCell"/>
</dbReference>
<feature type="domain" description="F-box" evidence="3">
    <location>
        <begin position="172"/>
        <end position="206"/>
    </location>
</feature>
<evidence type="ECO:0000259" key="3">
    <source>
        <dbReference type="Pfam" id="PF12937"/>
    </source>
</evidence>
<feature type="region of interest" description="Disordered" evidence="2">
    <location>
        <begin position="1"/>
        <end position="59"/>
    </location>
</feature>
<dbReference type="OMA" id="ALTECKS"/>
<feature type="compositionally biased region" description="Basic and acidic residues" evidence="2">
    <location>
        <begin position="688"/>
        <end position="698"/>
    </location>
</feature>
<dbReference type="Gene3D" id="3.80.10.10">
    <property type="entry name" value="Ribonuclease Inhibitor"/>
    <property type="match status" value="2"/>
</dbReference>
<organism evidence="5">
    <name type="scientific">Chlorella variabilis</name>
    <name type="common">Green alga</name>
    <dbReference type="NCBI Taxonomy" id="554065"/>
    <lineage>
        <taxon>Eukaryota</taxon>
        <taxon>Viridiplantae</taxon>
        <taxon>Chlorophyta</taxon>
        <taxon>core chlorophytes</taxon>
        <taxon>Trebouxiophyceae</taxon>
        <taxon>Chlorellales</taxon>
        <taxon>Chlorellaceae</taxon>
        <taxon>Chlorella clade</taxon>
        <taxon>Chlorella</taxon>
    </lineage>
</organism>
<dbReference type="Proteomes" id="UP000008141">
    <property type="component" value="Unassembled WGS sequence"/>
</dbReference>
<protein>
    <recommendedName>
        <fullName evidence="3">F-box domain-containing protein</fullName>
    </recommendedName>
</protein>
<dbReference type="Gene3D" id="1.10.8.10">
    <property type="entry name" value="DNA helicase RuvA subunit, C-terminal domain"/>
    <property type="match status" value="1"/>
</dbReference>
<dbReference type="OrthoDB" id="550575at2759"/>
<evidence type="ECO:0000313" key="4">
    <source>
        <dbReference type="EMBL" id="EFN59680.1"/>
    </source>
</evidence>
<dbReference type="eggNOG" id="KOG1947">
    <property type="taxonomic scope" value="Eukaryota"/>
</dbReference>
<dbReference type="InParanoid" id="E1Z2K8"/>
<dbReference type="Pfam" id="PF12937">
    <property type="entry name" value="F-box-like"/>
    <property type="match status" value="1"/>
</dbReference>
<dbReference type="GO" id="GO:0031146">
    <property type="term" value="P:SCF-dependent proteasomal ubiquitin-dependent protein catabolic process"/>
    <property type="evidence" value="ECO:0007669"/>
    <property type="project" value="TreeGrafter"/>
</dbReference>
<gene>
    <name evidence="4" type="ORF">CHLNCDRAFT_133199</name>
</gene>
<dbReference type="InterPro" id="IPR036047">
    <property type="entry name" value="F-box-like_dom_sf"/>
</dbReference>
<dbReference type="KEGG" id="cvr:CHLNCDRAFT_133199"/>
<dbReference type="SMART" id="SM00367">
    <property type="entry name" value="LRR_CC"/>
    <property type="match status" value="2"/>
</dbReference>
<dbReference type="GO" id="GO:0019005">
    <property type="term" value="C:SCF ubiquitin ligase complex"/>
    <property type="evidence" value="ECO:0007669"/>
    <property type="project" value="TreeGrafter"/>
</dbReference>
<feature type="region of interest" description="Disordered" evidence="2">
    <location>
        <begin position="130"/>
        <end position="165"/>
    </location>
</feature>
<dbReference type="CDD" id="cd09917">
    <property type="entry name" value="F-box_SF"/>
    <property type="match status" value="1"/>
</dbReference>
<evidence type="ECO:0000256" key="1">
    <source>
        <dbReference type="ARBA" id="ARBA00004430"/>
    </source>
</evidence>
<dbReference type="InterPro" id="IPR006553">
    <property type="entry name" value="Leu-rich_rpt_Cys-con_subtyp"/>
</dbReference>
<feature type="region of interest" description="Disordered" evidence="2">
    <location>
        <begin position="678"/>
        <end position="712"/>
    </location>
</feature>
<proteinExistence type="predicted"/>
<dbReference type="STRING" id="554065.E1Z2K8"/>
<dbReference type="GeneID" id="17359112"/>
<sequence length="739" mass="76246">MSASGRRGVPSRSQQAFSWLLSAEPDETAAGRGRQGGSKGGKGKGRRGSGGGDAGTSYIPGFRLREGAAAGARSPAAGRAAGASGLAALQESFEGVLDREVVADVLASCGGDAAAAMDALLTLAGGSSSAAAQPADAAPPGVAAAGDARPGTATAAAGPPPTPAHPAQPCYWDALPTECKWLVFEELSLRDLARAARTCREFAAYVREQRRSLPTVVVPEGVSLTAVRSLVAAFGGARGVSLWRCAAALRFQHEFEDMLRAVALGQSDRPSGVPVSQLSLARCGGATDGVVAALCETFSGLRRLDLSRCVGVGDAAMVRLSAYTRQPDAAAGSEEEEEEGAWEQKDAAAGVGGMRLSGSPPPAAAALAPAPVPAMESPDSAVRRIAAQRHADMLERCAAAARAQHGRPTAGGLEELCLRETSVGGRGLRQLLQPGSATSKSLKVLDVSRCANLGSDLDLQPRAMVEVLRAGGCASLRCVAIQLPAEAPLRALHLDGCRQLAEVLVVASRLESLNLSHCGQLRSLTLRCRRLRELRAVNCSSLTLSAGELRCPALEEVNLFGCRQLDAEGGERRCSFLGCLHKSLEACAASLTKCFSLDLTGCISLPRLLLPEATALRTVSVSGCSLLRQVLLASPLLCHFRAAGCARLMDVRLGTATLSQLDLENCCNLREVQLSEDVGGGAAAPEAARGEADERQDGEGSGGASGKAPAPRRKALVLKGCTTLPSDAKARLRAAVLGR</sequence>
<dbReference type="InterPro" id="IPR001810">
    <property type="entry name" value="F-box_dom"/>
</dbReference>
<dbReference type="SUPFAM" id="SSF52047">
    <property type="entry name" value="RNI-like"/>
    <property type="match status" value="1"/>
</dbReference>
<dbReference type="EMBL" id="GL433835">
    <property type="protein sequence ID" value="EFN59680.1"/>
    <property type="molecule type" value="Genomic_DNA"/>
</dbReference>
<accession>E1Z2K8</accession>
<dbReference type="InterPro" id="IPR032675">
    <property type="entry name" value="LRR_dom_sf"/>
</dbReference>
<comment type="subcellular location">
    <subcellularLocation>
        <location evidence="1">Cytoplasm</location>
        <location evidence="1">Cytoskeleton</location>
        <location evidence="1">Cilium axoneme</location>
    </subcellularLocation>
</comment>
<dbReference type="PANTHER" id="PTHR13318">
    <property type="entry name" value="PARTNER OF PAIRED, ISOFORM B-RELATED"/>
    <property type="match status" value="1"/>
</dbReference>
<dbReference type="RefSeq" id="XP_005851782.1">
    <property type="nucleotide sequence ID" value="XM_005851720.1"/>
</dbReference>
<dbReference type="AlphaFoldDB" id="E1Z2K8"/>
<name>E1Z2K8_CHLVA</name>